<dbReference type="Proteomes" id="UP000005666">
    <property type="component" value="Chromosome 5"/>
</dbReference>
<evidence type="ECO:0000313" key="3">
    <source>
        <dbReference type="EMBL" id="CCE63344.1"/>
    </source>
</evidence>
<feature type="signal peptide" evidence="2">
    <location>
        <begin position="1"/>
        <end position="22"/>
    </location>
</feature>
<evidence type="ECO:0000256" key="1">
    <source>
        <dbReference type="SAM" id="MobiDB-lite"/>
    </source>
</evidence>
<proteinExistence type="predicted"/>
<name>G8BTW6_TETPH</name>
<dbReference type="AlphaFoldDB" id="G8BTW6"/>
<accession>G8BTW6</accession>
<dbReference type="OrthoDB" id="3260408at2759"/>
<gene>
    <name evidence="3" type="primary">TPHA0E02520</name>
    <name evidence="3" type="ordered locus">TPHA_0E02520</name>
</gene>
<protein>
    <recommendedName>
        <fullName evidence="5">Sensitivity to high expression protein 10</fullName>
    </recommendedName>
</protein>
<reference evidence="3 4" key="1">
    <citation type="journal article" date="2011" name="Proc. Natl. Acad. Sci. U.S.A.">
        <title>Evolutionary erosion of yeast sex chromosomes by mating-type switching accidents.</title>
        <authorList>
            <person name="Gordon J.L."/>
            <person name="Armisen D."/>
            <person name="Proux-Wera E."/>
            <person name="Oheigeartaigh S.S."/>
            <person name="Byrne K.P."/>
            <person name="Wolfe K.H."/>
        </authorList>
    </citation>
    <scope>NUCLEOTIDE SEQUENCE [LARGE SCALE GENOMIC DNA]</scope>
    <source>
        <strain evidence="4">ATCC 24235 / CBS 4417 / NBRC 1672 / NRRL Y-8282 / UCD 70-5</strain>
    </source>
</reference>
<organism evidence="3 4">
    <name type="scientific">Tetrapisispora phaffii (strain ATCC 24235 / CBS 4417 / NBRC 1672 / NRRL Y-8282 / UCD 70-5)</name>
    <name type="common">Yeast</name>
    <name type="synonym">Fabospora phaffii</name>
    <dbReference type="NCBI Taxonomy" id="1071381"/>
    <lineage>
        <taxon>Eukaryota</taxon>
        <taxon>Fungi</taxon>
        <taxon>Dikarya</taxon>
        <taxon>Ascomycota</taxon>
        <taxon>Saccharomycotina</taxon>
        <taxon>Saccharomycetes</taxon>
        <taxon>Saccharomycetales</taxon>
        <taxon>Saccharomycetaceae</taxon>
        <taxon>Tetrapisispora</taxon>
    </lineage>
</organism>
<dbReference type="RefSeq" id="XP_003685778.1">
    <property type="nucleotide sequence ID" value="XM_003685730.1"/>
</dbReference>
<feature type="chain" id="PRO_5003508537" description="Sensitivity to high expression protein 10" evidence="2">
    <location>
        <begin position="23"/>
        <end position="573"/>
    </location>
</feature>
<feature type="compositionally biased region" description="Basic and acidic residues" evidence="1">
    <location>
        <begin position="557"/>
        <end position="567"/>
    </location>
</feature>
<evidence type="ECO:0008006" key="5">
    <source>
        <dbReference type="Google" id="ProtNLM"/>
    </source>
</evidence>
<sequence>MRFINCVVSFICFILSIRLFYCSDDSIGKPLVHFLGGSANVGLYLDSVCHYSSPDTWSEYLDDKNGYYQKDIKPYFSALYHETVYPLYLESNKHLNEYYNIYLRKHVELAQQKIVDFINTNETTQKTLEKVNELYQQVSLLKQRLPHIIAEKSAQISKLFVSSLQILKKLLLSLQHYLITKYRLQLKQNEPIQNSQKYKEVTSTSVASTSATGTVAETNLVTGSSSANNNQEVIPLSEWEIVKEEFNAWFTTVDKKSSKVFDILDKDIDNYLKSKIEEWDPKLQDLFKEYQTVAKKHFNLIVAKLDNIECTNSIDKDTGKITYFDAKGETQLSEYVTRPIITKLFNDAEKEINALGKQISEHLISNVDMIDEEIKSIHDESVELYEEWADIMISEWSKRMAYIDIVAAHQDNEENNEDDDSNEETSKKYWRQFLKLKKRVIKTREGLINHNIDLISVNDYLSNIQNDFETIAKETTDYLTVLKTKSELLFEKRDLKDKKLEQAKIQSQKDESERIRKAQESKIESLKNAEIKSTSTESTTNITRKPISKETTTSKLTKKDINKDSKESTVNTN</sequence>
<keyword evidence="4" id="KW-1185">Reference proteome</keyword>
<feature type="region of interest" description="Disordered" evidence="1">
    <location>
        <begin position="526"/>
        <end position="573"/>
    </location>
</feature>
<dbReference type="KEGG" id="tpf:TPHA_0E02520"/>
<dbReference type="eggNOG" id="ENOG502QT2T">
    <property type="taxonomic scope" value="Eukaryota"/>
</dbReference>
<keyword evidence="2" id="KW-0732">Signal</keyword>
<feature type="compositionally biased region" description="Polar residues" evidence="1">
    <location>
        <begin position="531"/>
        <end position="543"/>
    </location>
</feature>
<evidence type="ECO:0000256" key="2">
    <source>
        <dbReference type="SAM" id="SignalP"/>
    </source>
</evidence>
<dbReference type="EMBL" id="HE612860">
    <property type="protein sequence ID" value="CCE63344.1"/>
    <property type="molecule type" value="Genomic_DNA"/>
</dbReference>
<dbReference type="STRING" id="1071381.G8BTW6"/>
<dbReference type="HOGENOM" id="CLU_023952_1_0_1"/>
<evidence type="ECO:0000313" key="4">
    <source>
        <dbReference type="Proteomes" id="UP000005666"/>
    </source>
</evidence>
<dbReference type="GeneID" id="11531335"/>